<dbReference type="AlphaFoldDB" id="A0A8H6ABJ3"/>
<dbReference type="Proteomes" id="UP000541154">
    <property type="component" value="Unassembled WGS sequence"/>
</dbReference>
<accession>A0A8H6ABJ3</accession>
<dbReference type="Gene3D" id="3.40.50.720">
    <property type="entry name" value="NAD(P)-binding Rossmann-like Domain"/>
    <property type="match status" value="1"/>
</dbReference>
<organism evidence="1 2">
    <name type="scientific">Petromyces alliaceus</name>
    <name type="common">Aspergillus alliaceus</name>
    <dbReference type="NCBI Taxonomy" id="209559"/>
    <lineage>
        <taxon>Eukaryota</taxon>
        <taxon>Fungi</taxon>
        <taxon>Dikarya</taxon>
        <taxon>Ascomycota</taxon>
        <taxon>Pezizomycotina</taxon>
        <taxon>Eurotiomycetes</taxon>
        <taxon>Eurotiomycetidae</taxon>
        <taxon>Eurotiales</taxon>
        <taxon>Aspergillaceae</taxon>
        <taxon>Aspergillus</taxon>
        <taxon>Aspergillus subgen. Circumdati</taxon>
    </lineage>
</organism>
<evidence type="ECO:0000313" key="1">
    <source>
        <dbReference type="EMBL" id="KAF5865372.1"/>
    </source>
</evidence>
<keyword evidence="2" id="KW-1185">Reference proteome</keyword>
<dbReference type="SUPFAM" id="SSF51735">
    <property type="entry name" value="NAD(P)-binding Rossmann-fold domains"/>
    <property type="match status" value="1"/>
</dbReference>
<gene>
    <name evidence="1" type="ORF">ETB97_004183</name>
</gene>
<protein>
    <submittedName>
        <fullName evidence="1">Uncharacterized protein</fullName>
    </submittedName>
</protein>
<proteinExistence type="predicted"/>
<dbReference type="InterPro" id="IPR036291">
    <property type="entry name" value="NAD(P)-bd_dom_sf"/>
</dbReference>
<reference evidence="1 2" key="1">
    <citation type="submission" date="2019-04" db="EMBL/GenBank/DDBJ databases">
        <title>Aspergillus burnettii sp. nov., novel species from soil in southeast Queensland.</title>
        <authorList>
            <person name="Gilchrist C.L.M."/>
            <person name="Pitt J.I."/>
            <person name="Lange L."/>
            <person name="Lacey H.J."/>
            <person name="Vuong D."/>
            <person name="Midgley D.J."/>
            <person name="Greenfield P."/>
            <person name="Bradbury M."/>
            <person name="Lacey E."/>
            <person name="Busk P.K."/>
            <person name="Pilgaard B."/>
            <person name="Chooi Y.H."/>
            <person name="Piggott A.M."/>
        </authorList>
    </citation>
    <scope>NUCLEOTIDE SEQUENCE [LARGE SCALE GENOMIC DNA]</scope>
    <source>
        <strain evidence="1 2">FRR 5400</strain>
    </source>
</reference>
<name>A0A8H6ABJ3_PETAA</name>
<sequence length="137" mass="15049">MAKDRETEGLDKALVFSTIPSIAQILWTKSAVTADVSKEEDLKVLFERMVSEFDWLDIVISNVDSGRLNLTSSISAQMGMTKCLAHDFGARDITGNCIARGRVRSDIWDEAATKYFLDGDKMTAQDVEAAIAKSSPV</sequence>
<comment type="caution">
    <text evidence="1">The sequence shown here is derived from an EMBL/GenBank/DDBJ whole genome shotgun (WGS) entry which is preliminary data.</text>
</comment>
<dbReference type="EMBL" id="SPNV01000020">
    <property type="protein sequence ID" value="KAF5865372.1"/>
    <property type="molecule type" value="Genomic_DNA"/>
</dbReference>
<evidence type="ECO:0000313" key="2">
    <source>
        <dbReference type="Proteomes" id="UP000541154"/>
    </source>
</evidence>